<feature type="region of interest" description="Disordered" evidence="1">
    <location>
        <begin position="428"/>
        <end position="452"/>
    </location>
</feature>
<evidence type="ECO:0000313" key="4">
    <source>
        <dbReference type="Proteomes" id="UP001219518"/>
    </source>
</evidence>
<keyword evidence="4" id="KW-1185">Reference proteome</keyword>
<dbReference type="EMBL" id="JAHWGI010000985">
    <property type="protein sequence ID" value="KAK3919984.1"/>
    <property type="molecule type" value="Genomic_DNA"/>
</dbReference>
<dbReference type="InterPro" id="IPR057191">
    <property type="entry name" value="DUF7869"/>
</dbReference>
<dbReference type="AlphaFoldDB" id="A0AAE1LIJ9"/>
<dbReference type="PANTHER" id="PTHR10773:SF19">
    <property type="match status" value="1"/>
</dbReference>
<gene>
    <name evidence="3" type="ORF">KUF71_009271</name>
</gene>
<evidence type="ECO:0000256" key="1">
    <source>
        <dbReference type="SAM" id="MobiDB-lite"/>
    </source>
</evidence>
<dbReference type="Pfam" id="PF25273">
    <property type="entry name" value="DUF7869"/>
    <property type="match status" value="1"/>
</dbReference>
<feature type="domain" description="DUF7869" evidence="2">
    <location>
        <begin position="180"/>
        <end position="317"/>
    </location>
</feature>
<sequence length="452" mass="52659">MGKSAKKTDEDKLKEESVRKHIEGFPTVESHYCRKNSTIRYIDEKLNQRKMHSMYVLQCQGNNIPNNQIASLKTYRQMFRRYKLRFYKPKKDQCSKCLAWKYKSVQERTPEGAEKIRVHLAQKELSYKLKDDDTQFVKLPENRKELCVVTCDLQKTMSTPKGENGEFYYKSKFTTYNFTVFVSGEQQGYCYSWDQTTGKKGCTEITSCMWSFIKMQVEKGVKEFRIYSDNCAAQNKNQYPFSMYVMASIRFNIKITHRYLESGHTLLQCDAMHARIENFMKNTDVFSPSQWVTAMRMAKVNKPKYIVKVMDQEELLDFGPLAVHQGWDKIKTSQIREVTVSGEEPGKIKYKFLFENEPTETQIMKPKKGRPINWLTFPLKKKYKTKFPVRADILKGLQDLCKSGAIPAEHTSFYMEYLPSINQVEQVVEESEVSDVGSEAGAESETEDSADE</sequence>
<organism evidence="3 4">
    <name type="scientific">Frankliniella fusca</name>
    <dbReference type="NCBI Taxonomy" id="407009"/>
    <lineage>
        <taxon>Eukaryota</taxon>
        <taxon>Metazoa</taxon>
        <taxon>Ecdysozoa</taxon>
        <taxon>Arthropoda</taxon>
        <taxon>Hexapoda</taxon>
        <taxon>Insecta</taxon>
        <taxon>Pterygota</taxon>
        <taxon>Neoptera</taxon>
        <taxon>Paraneoptera</taxon>
        <taxon>Thysanoptera</taxon>
        <taxon>Terebrantia</taxon>
        <taxon>Thripoidea</taxon>
        <taxon>Thripidae</taxon>
        <taxon>Frankliniella</taxon>
    </lineage>
</organism>
<evidence type="ECO:0000259" key="2">
    <source>
        <dbReference type="Pfam" id="PF25273"/>
    </source>
</evidence>
<feature type="compositionally biased region" description="Acidic residues" evidence="1">
    <location>
        <begin position="442"/>
        <end position="452"/>
    </location>
</feature>
<comment type="caution">
    <text evidence="3">The sequence shown here is derived from an EMBL/GenBank/DDBJ whole genome shotgun (WGS) entry which is preliminary data.</text>
</comment>
<dbReference type="PANTHER" id="PTHR10773">
    <property type="entry name" value="DNA-DIRECTED RNA POLYMERASES I, II, AND III SUBUNIT RPABC2"/>
    <property type="match status" value="1"/>
</dbReference>
<name>A0AAE1LIJ9_9NEOP</name>
<protein>
    <submittedName>
        <fullName evidence="3">DNA polymerase III subunit delta</fullName>
    </submittedName>
</protein>
<evidence type="ECO:0000313" key="3">
    <source>
        <dbReference type="EMBL" id="KAK3919984.1"/>
    </source>
</evidence>
<accession>A0AAE1LIJ9</accession>
<proteinExistence type="predicted"/>
<dbReference type="Proteomes" id="UP001219518">
    <property type="component" value="Unassembled WGS sequence"/>
</dbReference>
<reference evidence="3" key="1">
    <citation type="submission" date="2021-07" db="EMBL/GenBank/DDBJ databases">
        <authorList>
            <person name="Catto M.A."/>
            <person name="Jacobson A."/>
            <person name="Kennedy G."/>
            <person name="Labadie P."/>
            <person name="Hunt B.G."/>
            <person name="Srinivasan R."/>
        </authorList>
    </citation>
    <scope>NUCLEOTIDE SEQUENCE</scope>
    <source>
        <strain evidence="3">PL_HMW_Pooled</strain>
        <tissue evidence="3">Head</tissue>
    </source>
</reference>
<reference evidence="3" key="2">
    <citation type="journal article" date="2023" name="BMC Genomics">
        <title>Pest status, molecular evolution, and epigenetic factors derived from the genome assembly of Frankliniella fusca, a thysanopteran phytovirus vector.</title>
        <authorList>
            <person name="Catto M.A."/>
            <person name="Labadie P.E."/>
            <person name="Jacobson A.L."/>
            <person name="Kennedy G.G."/>
            <person name="Srinivasan R."/>
            <person name="Hunt B.G."/>
        </authorList>
    </citation>
    <scope>NUCLEOTIDE SEQUENCE</scope>
    <source>
        <strain evidence="3">PL_HMW_Pooled</strain>
    </source>
</reference>